<accession>A0A564H7Y6</accession>
<dbReference type="AlphaFoldDB" id="A0A564H7Y6"/>
<protein>
    <submittedName>
        <fullName evidence="1">Uncharacterized protein</fullName>
    </submittedName>
</protein>
<sequence>MKFCAAYLAGYCNIFNPHSAAIKKSPHKCGQKYWKQCEQCRTEYLSCLLNYSVMRKIIFLI</sequence>
<organism evidence="1 2">
    <name type="scientific">Klebsiella spallanzanii</name>
    <dbReference type="NCBI Taxonomy" id="2587528"/>
    <lineage>
        <taxon>Bacteria</taxon>
        <taxon>Pseudomonadati</taxon>
        <taxon>Pseudomonadota</taxon>
        <taxon>Gammaproteobacteria</taxon>
        <taxon>Enterobacterales</taxon>
        <taxon>Enterobacteriaceae</taxon>
        <taxon>Klebsiella/Raoultella group</taxon>
        <taxon>Klebsiella</taxon>
    </lineage>
</organism>
<evidence type="ECO:0000313" key="1">
    <source>
        <dbReference type="EMBL" id="VUS29460.1"/>
    </source>
</evidence>
<evidence type="ECO:0000313" key="2">
    <source>
        <dbReference type="Proteomes" id="UP000318370"/>
    </source>
</evidence>
<reference evidence="1 2" key="1">
    <citation type="submission" date="2019-07" db="EMBL/GenBank/DDBJ databases">
        <authorList>
            <person name="Brisse S."/>
            <person name="Rodrigues C."/>
            <person name="Thorpe H."/>
        </authorList>
    </citation>
    <scope>NUCLEOTIDE SEQUENCE [LARGE SCALE GENOMIC DNA]</scope>
    <source>
        <strain evidence="1">SB6408</strain>
    </source>
</reference>
<gene>
    <name evidence="1" type="ORF">SB6408_00196</name>
</gene>
<dbReference type="EMBL" id="CABGHF010000001">
    <property type="protein sequence ID" value="VUS29460.1"/>
    <property type="molecule type" value="Genomic_DNA"/>
</dbReference>
<name>A0A564H7Y6_9ENTR</name>
<proteinExistence type="predicted"/>
<dbReference type="Proteomes" id="UP000318370">
    <property type="component" value="Unassembled WGS sequence"/>
</dbReference>